<keyword evidence="7 17" id="KW-0679">Respiratory chain</keyword>
<evidence type="ECO:0000256" key="9">
    <source>
        <dbReference type="ARBA" id="ARBA00022967"/>
    </source>
</evidence>
<organism evidence="19">
    <name type="scientific">Wallacidia oculata</name>
    <dbReference type="NCBI Taxonomy" id="590134"/>
    <lineage>
        <taxon>Eukaryota</taxon>
        <taxon>Metazoa</taxon>
        <taxon>Ecdysozoa</taxon>
        <taxon>Arthropoda</taxon>
        <taxon>Hexapoda</taxon>
        <taxon>Insecta</taxon>
        <taxon>Pterygota</taxon>
        <taxon>Neoptera</taxon>
        <taxon>Endopterygota</taxon>
        <taxon>Hymenoptera</taxon>
        <taxon>Apocrita</taxon>
        <taxon>Aculeata</taxon>
        <taxon>Pompiloidea</taxon>
        <taxon>Mutillidae</taxon>
        <taxon>Mutillinae</taxon>
        <taxon>Wallacidia</taxon>
    </lineage>
</organism>
<feature type="transmembrane region" description="Helical" evidence="17">
    <location>
        <begin position="349"/>
        <end position="372"/>
    </location>
</feature>
<feature type="transmembrane region" description="Helical" evidence="17">
    <location>
        <begin position="57"/>
        <end position="77"/>
    </location>
</feature>
<evidence type="ECO:0000256" key="15">
    <source>
        <dbReference type="ARBA" id="ARBA00023136"/>
    </source>
</evidence>
<dbReference type="GO" id="GO:0042773">
    <property type="term" value="P:ATP synthesis coupled electron transport"/>
    <property type="evidence" value="ECO:0007669"/>
    <property type="project" value="InterPro"/>
</dbReference>
<feature type="transmembrane region" description="Helical" evidence="17">
    <location>
        <begin position="106"/>
        <end position="126"/>
    </location>
</feature>
<evidence type="ECO:0000256" key="4">
    <source>
        <dbReference type="ARBA" id="ARBA00012944"/>
    </source>
</evidence>
<keyword evidence="8 17" id="KW-0812">Transmembrane</keyword>
<dbReference type="GO" id="GO:0015990">
    <property type="term" value="P:electron transport coupled proton transport"/>
    <property type="evidence" value="ECO:0007669"/>
    <property type="project" value="TreeGrafter"/>
</dbReference>
<feature type="transmembrane region" description="Helical" evidence="17">
    <location>
        <begin position="133"/>
        <end position="155"/>
    </location>
</feature>
<feature type="transmembrane region" description="Helical" evidence="17">
    <location>
        <begin position="205"/>
        <end position="226"/>
    </location>
</feature>
<dbReference type="GO" id="GO:0003954">
    <property type="term" value="F:NADH dehydrogenase activity"/>
    <property type="evidence" value="ECO:0007669"/>
    <property type="project" value="TreeGrafter"/>
</dbReference>
<dbReference type="PANTHER" id="PTHR43507:SF20">
    <property type="entry name" value="NADH-UBIQUINONE OXIDOREDUCTASE CHAIN 4"/>
    <property type="match status" value="1"/>
</dbReference>
<evidence type="ECO:0000256" key="16">
    <source>
        <dbReference type="ARBA" id="ARBA00049551"/>
    </source>
</evidence>
<dbReference type="Pfam" id="PF00361">
    <property type="entry name" value="Proton_antipo_M"/>
    <property type="match status" value="1"/>
</dbReference>
<dbReference type="PANTHER" id="PTHR43507">
    <property type="entry name" value="NADH-UBIQUINONE OXIDOREDUCTASE CHAIN 4"/>
    <property type="match status" value="1"/>
</dbReference>
<gene>
    <name evidence="19" type="primary">ND4</name>
</gene>
<dbReference type="InterPro" id="IPR003918">
    <property type="entry name" value="NADH_UbQ_OxRdtase"/>
</dbReference>
<feature type="transmembrane region" description="Helical" evidence="17">
    <location>
        <begin position="82"/>
        <end position="100"/>
    </location>
</feature>
<reference evidence="19" key="1">
    <citation type="journal article" date="2014" name="Mol. Phylogenet. Evol.">
        <title>Two mitochondrial genomes from the families Bethylidae and Mutillidae: independent rearrangement of protein-coding genes and higher-level phylogeny of the Hymenoptera.</title>
        <authorList>
            <person name="Wei S.J."/>
            <person name="Li Q."/>
            <person name="van Achterberg K."/>
            <person name="Chen X.X."/>
        </authorList>
    </citation>
    <scope>NUCLEOTIDE SEQUENCE</scope>
</reference>
<feature type="domain" description="NADH:quinone oxidoreductase/Mrp antiporter transmembrane" evidence="18">
    <location>
        <begin position="99"/>
        <end position="380"/>
    </location>
</feature>
<geneLocation type="mitochondrion" evidence="19"/>
<keyword evidence="11 17" id="KW-1133">Transmembrane helix</keyword>
<sequence>MLMMILFFSLLLLLFKFSYFVGIFLFLIVFIYFLDSYYLLGMDMIKGDLWGELGVDYISYFMILLLLWITSIIMILFYFDLLFMLMLFFLFSMFMMFISLDFLMLFIYFEFSMFPMFLIIMFMGFTKERYDSVIYMFIYTLLGSLPFLFILLMLSGISGTLSIDYMTFNFIDLDFWVEFVLIFMFLVKVPMFMVHIWLPKAHVEAPVFGSMVLASIMLKMGGYGVIRCLDFANFDIMISDFFFCLGLCGGLLISYNCLFYNDMKVLVAYSSIVHMSMMLMGFFSGSELGYLGGIMMMLSHGICSSGMFYLVNEIYSVSGSRLLILNKGIMGSLPILSWMWFIMLMNNMGVPPCFGILGELMLMGGCLSYSFFLFILNIFIIFFISCFVINMFSLLLGGFYLFSSINVNIFSYYGVFLHLFPLNFFIFFLF</sequence>
<evidence type="ECO:0000256" key="2">
    <source>
        <dbReference type="ARBA" id="ARBA00004225"/>
    </source>
</evidence>
<keyword evidence="15 17" id="KW-0472">Membrane</keyword>
<dbReference type="GO" id="GO:0048039">
    <property type="term" value="F:ubiquinone binding"/>
    <property type="evidence" value="ECO:0007669"/>
    <property type="project" value="TreeGrafter"/>
</dbReference>
<dbReference type="EC" id="7.1.1.2" evidence="4 17"/>
<feature type="transmembrane region" description="Helical" evidence="17">
    <location>
        <begin position="7"/>
        <end position="34"/>
    </location>
</feature>
<evidence type="ECO:0000256" key="13">
    <source>
        <dbReference type="ARBA" id="ARBA00023075"/>
    </source>
</evidence>
<feature type="transmembrane region" description="Helical" evidence="17">
    <location>
        <begin position="238"/>
        <end position="258"/>
    </location>
</feature>
<keyword evidence="9" id="KW-1278">Translocase</keyword>
<protein>
    <recommendedName>
        <fullName evidence="5 17">NADH-ubiquinone oxidoreductase chain 4</fullName>
        <ecNumber evidence="4 17">7.1.1.2</ecNumber>
    </recommendedName>
</protein>
<evidence type="ECO:0000256" key="17">
    <source>
        <dbReference type="RuleBase" id="RU003297"/>
    </source>
</evidence>
<feature type="transmembrane region" description="Helical" evidence="17">
    <location>
        <begin position="175"/>
        <end position="198"/>
    </location>
</feature>
<feature type="transmembrane region" description="Helical" evidence="17">
    <location>
        <begin position="323"/>
        <end position="343"/>
    </location>
</feature>
<evidence type="ECO:0000256" key="3">
    <source>
        <dbReference type="ARBA" id="ARBA00009025"/>
    </source>
</evidence>
<keyword evidence="13 17" id="KW-0830">Ubiquinone</keyword>
<evidence type="ECO:0000256" key="1">
    <source>
        <dbReference type="ARBA" id="ARBA00003257"/>
    </source>
</evidence>
<comment type="similarity">
    <text evidence="3 17">Belongs to the complex I subunit 4 family.</text>
</comment>
<keyword evidence="10 17" id="KW-0249">Electron transport</keyword>
<evidence type="ECO:0000256" key="8">
    <source>
        <dbReference type="ARBA" id="ARBA00022692"/>
    </source>
</evidence>
<dbReference type="GO" id="GO:0008137">
    <property type="term" value="F:NADH dehydrogenase (ubiquinone) activity"/>
    <property type="evidence" value="ECO:0007669"/>
    <property type="project" value="UniProtKB-UniRule"/>
</dbReference>
<feature type="transmembrane region" description="Helical" evidence="17">
    <location>
        <begin position="379"/>
        <end position="403"/>
    </location>
</feature>
<comment type="function">
    <text evidence="1">Core subunit of the mitochondrial membrane respiratory chain NADH dehydrogenase (Complex I) that is believed to belong to the minimal assembly required for catalysis. Complex I functions in the transfer of electrons from NADH to the respiratory chain. The immediate electron acceptor for the enzyme is believed to be ubiquinone.</text>
</comment>
<evidence type="ECO:0000259" key="18">
    <source>
        <dbReference type="Pfam" id="PF00361"/>
    </source>
</evidence>
<evidence type="ECO:0000313" key="19">
    <source>
        <dbReference type="EMBL" id="ACM77767.1"/>
    </source>
</evidence>
<dbReference type="GO" id="GO:0031966">
    <property type="term" value="C:mitochondrial membrane"/>
    <property type="evidence" value="ECO:0007669"/>
    <property type="project" value="UniProtKB-SubCell"/>
</dbReference>
<evidence type="ECO:0000256" key="14">
    <source>
        <dbReference type="ARBA" id="ARBA00023128"/>
    </source>
</evidence>
<comment type="subcellular location">
    <subcellularLocation>
        <location evidence="2 17">Mitochondrion membrane</location>
        <topology evidence="2 17">Multi-pass membrane protein</topology>
    </subcellularLocation>
</comment>
<comment type="function">
    <text evidence="17">Core subunit of the mitochondrial membrane respiratory chain NADH dehydrogenase (Complex I) which catalyzes electron transfer from NADH through the respiratory chain, using ubiquinone as an electron acceptor. Essential for the catalytic activity and assembly of complex I.</text>
</comment>
<proteinExistence type="inferred from homology"/>
<evidence type="ECO:0000256" key="6">
    <source>
        <dbReference type="ARBA" id="ARBA00022448"/>
    </source>
</evidence>
<evidence type="ECO:0000256" key="12">
    <source>
        <dbReference type="ARBA" id="ARBA00023027"/>
    </source>
</evidence>
<evidence type="ECO:0000256" key="10">
    <source>
        <dbReference type="ARBA" id="ARBA00022982"/>
    </source>
</evidence>
<keyword evidence="6 17" id="KW-0813">Transport</keyword>
<name>E0WBP1_9HYME</name>
<dbReference type="AlphaFoldDB" id="E0WBP1"/>
<dbReference type="EMBL" id="FJ611801">
    <property type="protein sequence ID" value="ACM77767.1"/>
    <property type="molecule type" value="Genomic_DNA"/>
</dbReference>
<keyword evidence="14 17" id="KW-0496">Mitochondrion</keyword>
<feature type="transmembrane region" description="Helical" evidence="17">
    <location>
        <begin position="265"/>
        <end position="284"/>
    </location>
</feature>
<feature type="transmembrane region" description="Helical" evidence="17">
    <location>
        <begin position="409"/>
        <end position="429"/>
    </location>
</feature>
<evidence type="ECO:0000256" key="7">
    <source>
        <dbReference type="ARBA" id="ARBA00022660"/>
    </source>
</evidence>
<accession>E0WBP1</accession>
<evidence type="ECO:0000256" key="11">
    <source>
        <dbReference type="ARBA" id="ARBA00022989"/>
    </source>
</evidence>
<feature type="transmembrane region" description="Helical" evidence="17">
    <location>
        <begin position="290"/>
        <end position="311"/>
    </location>
</feature>
<evidence type="ECO:0000256" key="5">
    <source>
        <dbReference type="ARBA" id="ARBA00021006"/>
    </source>
</evidence>
<keyword evidence="12 17" id="KW-0520">NAD</keyword>
<comment type="catalytic activity">
    <reaction evidence="16 17">
        <text>a ubiquinone + NADH + 5 H(+)(in) = a ubiquinol + NAD(+) + 4 H(+)(out)</text>
        <dbReference type="Rhea" id="RHEA:29091"/>
        <dbReference type="Rhea" id="RHEA-COMP:9565"/>
        <dbReference type="Rhea" id="RHEA-COMP:9566"/>
        <dbReference type="ChEBI" id="CHEBI:15378"/>
        <dbReference type="ChEBI" id="CHEBI:16389"/>
        <dbReference type="ChEBI" id="CHEBI:17976"/>
        <dbReference type="ChEBI" id="CHEBI:57540"/>
        <dbReference type="ChEBI" id="CHEBI:57945"/>
        <dbReference type="EC" id="7.1.1.2"/>
    </reaction>
</comment>
<dbReference type="PRINTS" id="PR01437">
    <property type="entry name" value="NUOXDRDTASE4"/>
</dbReference>
<dbReference type="InterPro" id="IPR001750">
    <property type="entry name" value="ND/Mrp_TM"/>
</dbReference>